<dbReference type="InterPro" id="IPR018631">
    <property type="entry name" value="AAA-ATPase-like_dom"/>
</dbReference>
<evidence type="ECO:0000259" key="1">
    <source>
        <dbReference type="Pfam" id="PF09820"/>
    </source>
</evidence>
<feature type="domain" description="AAA-ATPase-like" evidence="1">
    <location>
        <begin position="25"/>
        <end position="135"/>
    </location>
</feature>
<keyword evidence="3" id="KW-1185">Reference proteome</keyword>
<dbReference type="Pfam" id="PF09820">
    <property type="entry name" value="AAA-ATPase_like"/>
    <property type="match status" value="1"/>
</dbReference>
<sequence>MSPETRLEQLGSTVTDLAQLVRLCHYRDRTSILDITRICRYILLTMPSGHGKTTTLSTISRFYDILHKNEFDDVFFDFTEIGVRIELDDEEWEHNHRCVLNLDFGLMTPKVHREDFDFNEEVNVALKDFVDRYRSSTYGSEWGAGMDFVNKESAVWTLRNIL</sequence>
<feature type="non-terminal residue" evidence="2">
    <location>
        <position position="162"/>
    </location>
</feature>
<comment type="caution">
    <text evidence="2">The sequence shown here is derived from an EMBL/GenBank/DDBJ whole genome shotgun (WGS) entry which is preliminary data.</text>
</comment>
<gene>
    <name evidence="2" type="ORF">V5O48_019333</name>
</gene>
<proteinExistence type="predicted"/>
<reference evidence="2 3" key="1">
    <citation type="submission" date="2024-02" db="EMBL/GenBank/DDBJ databases">
        <title>A draft genome for the cacao thread blight pathogen Marasmius crinis-equi.</title>
        <authorList>
            <person name="Cohen S.P."/>
            <person name="Baruah I.K."/>
            <person name="Amoako-Attah I."/>
            <person name="Bukari Y."/>
            <person name="Meinhardt L.W."/>
            <person name="Bailey B.A."/>
        </authorList>
    </citation>
    <scope>NUCLEOTIDE SEQUENCE [LARGE SCALE GENOMIC DNA]</scope>
    <source>
        <strain evidence="2 3">GH-76</strain>
    </source>
</reference>
<accession>A0ABR3EIN7</accession>
<organism evidence="2 3">
    <name type="scientific">Marasmius crinis-equi</name>
    <dbReference type="NCBI Taxonomy" id="585013"/>
    <lineage>
        <taxon>Eukaryota</taxon>
        <taxon>Fungi</taxon>
        <taxon>Dikarya</taxon>
        <taxon>Basidiomycota</taxon>
        <taxon>Agaricomycotina</taxon>
        <taxon>Agaricomycetes</taxon>
        <taxon>Agaricomycetidae</taxon>
        <taxon>Agaricales</taxon>
        <taxon>Marasmiineae</taxon>
        <taxon>Marasmiaceae</taxon>
        <taxon>Marasmius</taxon>
    </lineage>
</organism>
<evidence type="ECO:0000313" key="2">
    <source>
        <dbReference type="EMBL" id="KAL0562746.1"/>
    </source>
</evidence>
<dbReference type="EMBL" id="JBAHYK010004615">
    <property type="protein sequence ID" value="KAL0562746.1"/>
    <property type="molecule type" value="Genomic_DNA"/>
</dbReference>
<protein>
    <recommendedName>
        <fullName evidence="1">AAA-ATPase-like domain-containing protein</fullName>
    </recommendedName>
</protein>
<evidence type="ECO:0000313" key="3">
    <source>
        <dbReference type="Proteomes" id="UP001465976"/>
    </source>
</evidence>
<name>A0ABR3EIN7_9AGAR</name>
<dbReference type="Proteomes" id="UP001465976">
    <property type="component" value="Unassembled WGS sequence"/>
</dbReference>